<protein>
    <recommendedName>
        <fullName evidence="2">Ubiquitin-fold modifier-conjugating enzyme 1</fullName>
    </recommendedName>
</protein>
<dbReference type="GO" id="GO:0061657">
    <property type="term" value="F:UFM1 conjugating enzyme activity"/>
    <property type="evidence" value="ECO:0007669"/>
    <property type="project" value="InterPro"/>
</dbReference>
<dbReference type="PANTHER" id="PTHR12921">
    <property type="entry name" value="UBIQUITIN-FOLD MODIFIER-CONJUGATING ENZYME 1"/>
    <property type="match status" value="1"/>
</dbReference>
<organism evidence="4 5">
    <name type="scientific">Parascaris univalens</name>
    <name type="common">Nematode worm</name>
    <dbReference type="NCBI Taxonomy" id="6257"/>
    <lineage>
        <taxon>Eukaryota</taxon>
        <taxon>Metazoa</taxon>
        <taxon>Ecdysozoa</taxon>
        <taxon>Nematoda</taxon>
        <taxon>Chromadorea</taxon>
        <taxon>Rhabditida</taxon>
        <taxon>Spirurina</taxon>
        <taxon>Ascaridomorpha</taxon>
        <taxon>Ascaridoidea</taxon>
        <taxon>Ascarididae</taxon>
        <taxon>Parascaris</taxon>
    </lineage>
</organism>
<evidence type="ECO:0000256" key="3">
    <source>
        <dbReference type="ARBA" id="ARBA00022786"/>
    </source>
</evidence>
<dbReference type="WBParaSite" id="PgR036_g018_t02">
    <property type="protein sequence ID" value="PgR036_g018_t02"/>
    <property type="gene ID" value="PgR036_g018"/>
</dbReference>
<dbReference type="SUPFAM" id="SSF54495">
    <property type="entry name" value="UBC-like"/>
    <property type="match status" value="1"/>
</dbReference>
<accession>A0A915BE51</accession>
<evidence type="ECO:0000256" key="2">
    <source>
        <dbReference type="ARBA" id="ARBA00013306"/>
    </source>
</evidence>
<evidence type="ECO:0000313" key="4">
    <source>
        <dbReference type="Proteomes" id="UP000887569"/>
    </source>
</evidence>
<dbReference type="GO" id="GO:0005737">
    <property type="term" value="C:cytoplasm"/>
    <property type="evidence" value="ECO:0007669"/>
    <property type="project" value="TreeGrafter"/>
</dbReference>
<keyword evidence="3" id="KW-0833">Ubl conjugation pathway</keyword>
<dbReference type="Pfam" id="PF08694">
    <property type="entry name" value="UFC1"/>
    <property type="match status" value="1"/>
</dbReference>
<evidence type="ECO:0000313" key="5">
    <source>
        <dbReference type="WBParaSite" id="PgR036_g018_t02"/>
    </source>
</evidence>
<dbReference type="AlphaFoldDB" id="A0A915BE51"/>
<dbReference type="PANTHER" id="PTHR12921:SF0">
    <property type="entry name" value="UBIQUITIN-FOLD MODIFIER-CONJUGATING ENZYME 1"/>
    <property type="match status" value="1"/>
</dbReference>
<keyword evidence="4" id="KW-1185">Reference proteome</keyword>
<sequence length="113" mass="12937">MIFDVIFNASFSGGNALLEEIKKKMASAGIDESIKQSLKAIPLMKTKAGPRDGDLWIQRLKEEFEALITFISNNKMADTDWFRLESNSDGTKWFGKCWHYHNMLRCVFLCPSL</sequence>
<proteinExistence type="inferred from homology"/>
<dbReference type="Proteomes" id="UP000887569">
    <property type="component" value="Unplaced"/>
</dbReference>
<dbReference type="GO" id="GO:1990592">
    <property type="term" value="P:protein K69-linked ufmylation"/>
    <property type="evidence" value="ECO:0007669"/>
    <property type="project" value="TreeGrafter"/>
</dbReference>
<name>A0A915BE51_PARUN</name>
<dbReference type="InterPro" id="IPR016135">
    <property type="entry name" value="UBQ-conjugating_enzyme/RWD"/>
</dbReference>
<reference evidence="5" key="1">
    <citation type="submission" date="2022-11" db="UniProtKB">
        <authorList>
            <consortium name="WormBaseParasite"/>
        </authorList>
    </citation>
    <scope>IDENTIFICATION</scope>
</reference>
<dbReference type="Gene3D" id="3.10.110.10">
    <property type="entry name" value="Ubiquitin Conjugating Enzyme"/>
    <property type="match status" value="1"/>
</dbReference>
<dbReference type="InterPro" id="IPR014806">
    <property type="entry name" value="Ufc1"/>
</dbReference>
<comment type="similarity">
    <text evidence="1">Belongs to the ubiquitin-conjugating enzyme family. UFC1 subfamily.</text>
</comment>
<evidence type="ECO:0000256" key="1">
    <source>
        <dbReference type="ARBA" id="ARBA00008451"/>
    </source>
</evidence>